<reference evidence="1 2" key="1">
    <citation type="submission" date="2024-01" db="EMBL/GenBank/DDBJ databases">
        <title>The genomes of 5 underutilized Papilionoideae crops provide insights into root nodulation and disease resistanc.</title>
        <authorList>
            <person name="Jiang F."/>
        </authorList>
    </citation>
    <scope>NUCLEOTIDE SEQUENCE [LARGE SCALE GENOMIC DNA]</scope>
    <source>
        <strain evidence="1">JINMINGXINNONG_FW02</strain>
        <tissue evidence="1">Leaves</tissue>
    </source>
</reference>
<gene>
    <name evidence="1" type="ORF">VNO80_19196</name>
</gene>
<evidence type="ECO:0000313" key="1">
    <source>
        <dbReference type="EMBL" id="KAK7353744.1"/>
    </source>
</evidence>
<protein>
    <submittedName>
        <fullName evidence="1">Uncharacterized protein</fullName>
    </submittedName>
</protein>
<comment type="caution">
    <text evidence="1">The sequence shown here is derived from an EMBL/GenBank/DDBJ whole genome shotgun (WGS) entry which is preliminary data.</text>
</comment>
<dbReference type="EMBL" id="JAYMYR010000007">
    <property type="protein sequence ID" value="KAK7353744.1"/>
    <property type="molecule type" value="Genomic_DNA"/>
</dbReference>
<keyword evidence="2" id="KW-1185">Reference proteome</keyword>
<dbReference type="Proteomes" id="UP001374584">
    <property type="component" value="Unassembled WGS sequence"/>
</dbReference>
<proteinExistence type="predicted"/>
<dbReference type="AlphaFoldDB" id="A0AAN9MFQ1"/>
<evidence type="ECO:0000313" key="2">
    <source>
        <dbReference type="Proteomes" id="UP001374584"/>
    </source>
</evidence>
<organism evidence="1 2">
    <name type="scientific">Phaseolus coccineus</name>
    <name type="common">Scarlet runner bean</name>
    <name type="synonym">Phaseolus multiflorus</name>
    <dbReference type="NCBI Taxonomy" id="3886"/>
    <lineage>
        <taxon>Eukaryota</taxon>
        <taxon>Viridiplantae</taxon>
        <taxon>Streptophyta</taxon>
        <taxon>Embryophyta</taxon>
        <taxon>Tracheophyta</taxon>
        <taxon>Spermatophyta</taxon>
        <taxon>Magnoliopsida</taxon>
        <taxon>eudicotyledons</taxon>
        <taxon>Gunneridae</taxon>
        <taxon>Pentapetalae</taxon>
        <taxon>rosids</taxon>
        <taxon>fabids</taxon>
        <taxon>Fabales</taxon>
        <taxon>Fabaceae</taxon>
        <taxon>Papilionoideae</taxon>
        <taxon>50 kb inversion clade</taxon>
        <taxon>NPAAA clade</taxon>
        <taxon>indigoferoid/millettioid clade</taxon>
        <taxon>Phaseoleae</taxon>
        <taxon>Phaseolus</taxon>
    </lineage>
</organism>
<name>A0AAN9MFQ1_PHACN</name>
<sequence length="129" mass="14242">MGNEVEVRDPRSAHSLWCISHGDFSFPYQDLHFRSLTDKFGISRWSGSGIRNGLSSPLLLELRIGRSLLNIVKFDGNVARPNTDSGPNIFVVSFAMGLEILKGSKLFSIVVYPEVCLNNSILAHGYDAS</sequence>
<accession>A0AAN9MFQ1</accession>